<feature type="compositionally biased region" description="Basic and acidic residues" evidence="3">
    <location>
        <begin position="533"/>
        <end position="542"/>
    </location>
</feature>
<feature type="chain" id="PRO_5035166632" description="Carboxylesterase type B domain-containing protein" evidence="5">
    <location>
        <begin position="16"/>
        <end position="829"/>
    </location>
</feature>
<comment type="similarity">
    <text evidence="1">Belongs to the type-B carboxylesterase/lipase family.</text>
</comment>
<feature type="region of interest" description="Disordered" evidence="3">
    <location>
        <begin position="775"/>
        <end position="829"/>
    </location>
</feature>
<keyword evidence="4" id="KW-1133">Transmembrane helix</keyword>
<dbReference type="AlphaFoldDB" id="A0A8J2RF86"/>
<feature type="region of interest" description="Disordered" evidence="3">
    <location>
        <begin position="533"/>
        <end position="574"/>
    </location>
</feature>
<dbReference type="InterPro" id="IPR002018">
    <property type="entry name" value="CarbesteraseB"/>
</dbReference>
<keyword evidence="4" id="KW-0472">Membrane</keyword>
<dbReference type="OrthoDB" id="3200163at2759"/>
<keyword evidence="2" id="KW-0325">Glycoprotein</keyword>
<protein>
    <recommendedName>
        <fullName evidence="6">Carboxylesterase type B domain-containing protein</fullName>
    </recommendedName>
</protein>
<dbReference type="Proteomes" id="UP000789390">
    <property type="component" value="Unassembled WGS sequence"/>
</dbReference>
<accession>A0A8J2RF86</accession>
<comment type="caution">
    <text evidence="7">The sequence shown here is derived from an EMBL/GenBank/DDBJ whole genome shotgun (WGS) entry which is preliminary data.</text>
</comment>
<feature type="transmembrane region" description="Helical" evidence="4">
    <location>
        <begin position="581"/>
        <end position="609"/>
    </location>
</feature>
<evidence type="ECO:0000313" key="7">
    <source>
        <dbReference type="EMBL" id="CAH0099782.1"/>
    </source>
</evidence>
<evidence type="ECO:0000256" key="3">
    <source>
        <dbReference type="SAM" id="MobiDB-lite"/>
    </source>
</evidence>
<keyword evidence="4" id="KW-0812">Transmembrane</keyword>
<keyword evidence="8" id="KW-1185">Reference proteome</keyword>
<proteinExistence type="inferred from homology"/>
<dbReference type="Pfam" id="PF00135">
    <property type="entry name" value="COesterase"/>
    <property type="match status" value="1"/>
</dbReference>
<feature type="compositionally biased region" description="Low complexity" evidence="3">
    <location>
        <begin position="785"/>
        <end position="802"/>
    </location>
</feature>
<dbReference type="InterPro" id="IPR051093">
    <property type="entry name" value="Neuroligin/BSAL"/>
</dbReference>
<organism evidence="7 8">
    <name type="scientific">Daphnia galeata</name>
    <dbReference type="NCBI Taxonomy" id="27404"/>
    <lineage>
        <taxon>Eukaryota</taxon>
        <taxon>Metazoa</taxon>
        <taxon>Ecdysozoa</taxon>
        <taxon>Arthropoda</taxon>
        <taxon>Crustacea</taxon>
        <taxon>Branchiopoda</taxon>
        <taxon>Diplostraca</taxon>
        <taxon>Cladocera</taxon>
        <taxon>Anomopoda</taxon>
        <taxon>Daphniidae</taxon>
        <taxon>Daphnia</taxon>
    </lineage>
</organism>
<dbReference type="PANTHER" id="PTHR43903">
    <property type="entry name" value="NEUROLIGIN"/>
    <property type="match status" value="1"/>
</dbReference>
<evidence type="ECO:0000256" key="5">
    <source>
        <dbReference type="SAM" id="SignalP"/>
    </source>
</evidence>
<reference evidence="7" key="1">
    <citation type="submission" date="2021-11" db="EMBL/GenBank/DDBJ databases">
        <authorList>
            <person name="Schell T."/>
        </authorList>
    </citation>
    <scope>NUCLEOTIDE SEQUENCE</scope>
    <source>
        <strain evidence="7">M5</strain>
    </source>
</reference>
<evidence type="ECO:0000313" key="8">
    <source>
        <dbReference type="Proteomes" id="UP000789390"/>
    </source>
</evidence>
<evidence type="ECO:0000256" key="2">
    <source>
        <dbReference type="ARBA" id="ARBA00023180"/>
    </source>
</evidence>
<feature type="compositionally biased region" description="Polar residues" evidence="3">
    <location>
        <begin position="547"/>
        <end position="560"/>
    </location>
</feature>
<feature type="signal peptide" evidence="5">
    <location>
        <begin position="1"/>
        <end position="15"/>
    </location>
</feature>
<dbReference type="InterPro" id="IPR029058">
    <property type="entry name" value="AB_hydrolase_fold"/>
</dbReference>
<feature type="domain" description="Carboxylesterase type B" evidence="6">
    <location>
        <begin position="20"/>
        <end position="463"/>
    </location>
</feature>
<evidence type="ECO:0000256" key="1">
    <source>
        <dbReference type="ARBA" id="ARBA00005964"/>
    </source>
</evidence>
<keyword evidence="5" id="KW-0732">Signal</keyword>
<gene>
    <name evidence="7" type="ORF">DGAL_LOCUS1940</name>
</gene>
<dbReference type="SUPFAM" id="SSF53474">
    <property type="entry name" value="alpha/beta-Hydrolases"/>
    <property type="match status" value="1"/>
</dbReference>
<sequence length="829" mass="89932">MSVVVFLLFEIDAFAASPTSLKPRYPVIVFIHGESYSWGSGNPYDGSVLAAVGKVVVVTLNYRLGVLGFLNPYSDPYSRSISNHGLMDQIAALHWLQENVQEFGGDPTSVTLMGHGTGAACATFLMTSPAVLDGLFQRAILLSGAALSPWALVQEPNKYAKELIRHMNCSQASGDGTTAQLKCLREKTVATLISAGSRVETPEFLHSFGPSVDGVVIEDEYESNKKKLSHRLSRYDLLFGVTQAESYFTLSSDDNQYGMELDRRNRLLRTFVRNTYQFHLQEILATIINEYTDWERTVLHPVNIRDETLEALGDAQYVAPLVKTADLHSSQQRSSYFYVFEYQTKASEFPQRPGCVHGEELAYIFGAPLVASLSHFGRNYTKAEVSLSEAVISYWSNFARSGNPNDGVGPIASGSIAAEANKQDKSKSRVDWPPYDQTHRKYLSLGLKPKAKSHYRSHKLAMWTNLIPDLHRPSGDDVARIHHLLDDYNDPYSYDGKVRVVPATLAPTLTSTTSPSPITSAVNSSLLMVDSSRKSDGQKYGEPEASSKLTNGSRILTSTGGNAGSVRGGDSSNSNTEQYGAYSTALSVTIAIGCSLLILNVLIFAGVYYQRDKQRMELKRRLENGMILSASVSGEVENHASNMVSSSRLCSKPDLANSASLNKIDSSSGGLGRTTVTASVNNTSSSVISLSSPFNASITQLPPPEFADFPADQCSAAITGTAGGGTTMTMSSCANNSGSNGRASMISSSTASFRPVATAAPSSTSTLPRMSTTVFCNNEYPLPSPSSLQQSQQQQQQQQQQQRSMSLRKQPNKRIASPVGNSAIDELRV</sequence>
<dbReference type="Gene3D" id="3.40.50.1820">
    <property type="entry name" value="alpha/beta hydrolase"/>
    <property type="match status" value="1"/>
</dbReference>
<evidence type="ECO:0000256" key="4">
    <source>
        <dbReference type="SAM" id="Phobius"/>
    </source>
</evidence>
<evidence type="ECO:0000259" key="6">
    <source>
        <dbReference type="Pfam" id="PF00135"/>
    </source>
</evidence>
<dbReference type="EMBL" id="CAKKLH010000024">
    <property type="protein sequence ID" value="CAH0099782.1"/>
    <property type="molecule type" value="Genomic_DNA"/>
</dbReference>
<name>A0A8J2RF86_9CRUS</name>